<dbReference type="STRING" id="3871.A0A394DGW9"/>
<comment type="caution">
    <text evidence="9">The sequence shown here is derived from an EMBL/GenBank/DDBJ whole genome shotgun (WGS) entry which is preliminary data.</text>
</comment>
<dbReference type="InterPro" id="IPR050191">
    <property type="entry name" value="ATP-dep_DNA_ligase"/>
</dbReference>
<evidence type="ECO:0000256" key="1">
    <source>
        <dbReference type="ARBA" id="ARBA00007572"/>
    </source>
</evidence>
<dbReference type="Gramene" id="OIW21993">
    <property type="protein sequence ID" value="OIW21993"/>
    <property type="gene ID" value="TanjilG_27891"/>
</dbReference>
<dbReference type="GO" id="GO:0006281">
    <property type="term" value="P:DNA repair"/>
    <property type="evidence" value="ECO:0007669"/>
    <property type="project" value="UniProtKB-KW"/>
</dbReference>
<accession>A0A394DGW9</accession>
<dbReference type="SUPFAM" id="SSF117018">
    <property type="entry name" value="ATP-dependent DNA ligase DNA-binding domain"/>
    <property type="match status" value="1"/>
</dbReference>
<evidence type="ECO:0000313" key="10">
    <source>
        <dbReference type="Proteomes" id="UP000188354"/>
    </source>
</evidence>
<evidence type="ECO:0000259" key="8">
    <source>
        <dbReference type="Pfam" id="PF04675"/>
    </source>
</evidence>
<evidence type="ECO:0000256" key="5">
    <source>
        <dbReference type="ARBA" id="ARBA00023172"/>
    </source>
</evidence>
<keyword evidence="5" id="KW-0233">DNA recombination</keyword>
<dbReference type="GO" id="GO:0005739">
    <property type="term" value="C:mitochondrion"/>
    <property type="evidence" value="ECO:0007669"/>
    <property type="project" value="TreeGrafter"/>
</dbReference>
<keyword evidence="6" id="KW-0234">DNA repair</keyword>
<dbReference type="GO" id="GO:0006273">
    <property type="term" value="P:lagging strand elongation"/>
    <property type="evidence" value="ECO:0007669"/>
    <property type="project" value="TreeGrafter"/>
</dbReference>
<evidence type="ECO:0000256" key="3">
    <source>
        <dbReference type="ARBA" id="ARBA00022618"/>
    </source>
</evidence>
<dbReference type="GO" id="GO:0051301">
    <property type="term" value="P:cell division"/>
    <property type="evidence" value="ECO:0007669"/>
    <property type="project" value="UniProtKB-KW"/>
</dbReference>
<dbReference type="AlphaFoldDB" id="A0A394DGW9"/>
<name>A0A394DGW9_LUPAN</name>
<proteinExistence type="inferred from homology"/>
<keyword evidence="4" id="KW-0227">DNA damage</keyword>
<evidence type="ECO:0000256" key="4">
    <source>
        <dbReference type="ARBA" id="ARBA00022763"/>
    </source>
</evidence>
<dbReference type="GO" id="GO:0005634">
    <property type="term" value="C:nucleus"/>
    <property type="evidence" value="ECO:0007669"/>
    <property type="project" value="TreeGrafter"/>
</dbReference>
<dbReference type="Pfam" id="PF04675">
    <property type="entry name" value="DNA_ligase_A_N"/>
    <property type="match status" value="1"/>
</dbReference>
<evidence type="ECO:0000256" key="2">
    <source>
        <dbReference type="ARBA" id="ARBA00022598"/>
    </source>
</evidence>
<keyword evidence="7" id="KW-0131">Cell cycle</keyword>
<sequence>MGFLLHLKFLVQPETITGKSGDPVGYYRYAGITNPDVWFETSEVWKVKAADLTISPVYRAAMDVLDLNKEKGDLDIVAKASHSSQSMMRKLDALTIRKVFKTFRNIAIVILISTSHPPISSI</sequence>
<reference evidence="9 10" key="1">
    <citation type="journal article" date="2017" name="Plant Biotechnol. J.">
        <title>A comprehensive draft genome sequence for lupin (Lupinus angustifolius), an emerging health food: insights into plant-microbe interactions and legume evolution.</title>
        <authorList>
            <person name="Hane J.K."/>
            <person name="Ming Y."/>
            <person name="Kamphuis L.G."/>
            <person name="Nelson M.N."/>
            <person name="Garg G."/>
            <person name="Atkins C.A."/>
            <person name="Bayer P.E."/>
            <person name="Bravo A."/>
            <person name="Bringans S."/>
            <person name="Cannon S."/>
            <person name="Edwards D."/>
            <person name="Foley R."/>
            <person name="Gao L.L."/>
            <person name="Harrison M.J."/>
            <person name="Huang W."/>
            <person name="Hurgobin B."/>
            <person name="Li S."/>
            <person name="Liu C.W."/>
            <person name="McGrath A."/>
            <person name="Morahan G."/>
            <person name="Murray J."/>
            <person name="Weller J."/>
            <person name="Jian J."/>
            <person name="Singh K.B."/>
        </authorList>
    </citation>
    <scope>NUCLEOTIDE SEQUENCE [LARGE SCALE GENOMIC DNA]</scope>
    <source>
        <strain evidence="10">cv. Tanjil</strain>
        <tissue evidence="9">Whole plant</tissue>
    </source>
</reference>
<dbReference type="InterPro" id="IPR036599">
    <property type="entry name" value="DNA_ligase_N_sf"/>
</dbReference>
<protein>
    <recommendedName>
        <fullName evidence="8">DNA ligase ATP-dependent N-terminal domain-containing protein</fullName>
    </recommendedName>
</protein>
<evidence type="ECO:0000313" key="9">
    <source>
        <dbReference type="EMBL" id="OIW21993.1"/>
    </source>
</evidence>
<dbReference type="PANTHER" id="PTHR45674">
    <property type="entry name" value="DNA LIGASE 1/3 FAMILY MEMBER"/>
    <property type="match status" value="1"/>
</dbReference>
<dbReference type="Proteomes" id="UP000188354">
    <property type="component" value="Unassembled WGS sequence"/>
</dbReference>
<comment type="similarity">
    <text evidence="1">Belongs to the ATP-dependent DNA ligase family.</text>
</comment>
<keyword evidence="2" id="KW-0436">Ligase</keyword>
<gene>
    <name evidence="9" type="ORF">TanjilG_27891</name>
</gene>
<dbReference type="EMBL" id="MLAU01052118">
    <property type="protein sequence ID" value="OIW21993.1"/>
    <property type="molecule type" value="Genomic_DNA"/>
</dbReference>
<dbReference type="Gene3D" id="2.40.50.140">
    <property type="entry name" value="Nucleic acid-binding proteins"/>
    <property type="match status" value="1"/>
</dbReference>
<keyword evidence="10" id="KW-1185">Reference proteome</keyword>
<organism evidence="9 10">
    <name type="scientific">Lupinus angustifolius</name>
    <name type="common">Narrow-leaved blue lupine</name>
    <dbReference type="NCBI Taxonomy" id="3871"/>
    <lineage>
        <taxon>Eukaryota</taxon>
        <taxon>Viridiplantae</taxon>
        <taxon>Streptophyta</taxon>
        <taxon>Embryophyta</taxon>
        <taxon>Tracheophyta</taxon>
        <taxon>Spermatophyta</taxon>
        <taxon>Magnoliopsida</taxon>
        <taxon>eudicotyledons</taxon>
        <taxon>Gunneridae</taxon>
        <taxon>Pentapetalae</taxon>
        <taxon>rosids</taxon>
        <taxon>fabids</taxon>
        <taxon>Fabales</taxon>
        <taxon>Fabaceae</taxon>
        <taxon>Papilionoideae</taxon>
        <taxon>50 kb inversion clade</taxon>
        <taxon>genistoids sensu lato</taxon>
        <taxon>core genistoids</taxon>
        <taxon>Genisteae</taxon>
        <taxon>Lupinus</taxon>
    </lineage>
</organism>
<evidence type="ECO:0000256" key="7">
    <source>
        <dbReference type="ARBA" id="ARBA00023306"/>
    </source>
</evidence>
<evidence type="ECO:0000256" key="6">
    <source>
        <dbReference type="ARBA" id="ARBA00023204"/>
    </source>
</evidence>
<dbReference type="InterPro" id="IPR012308">
    <property type="entry name" value="DNA_ligase_ATP-dep_N"/>
</dbReference>
<dbReference type="PANTHER" id="PTHR45674:SF4">
    <property type="entry name" value="DNA LIGASE 1"/>
    <property type="match status" value="1"/>
</dbReference>
<dbReference type="GO" id="GO:0006310">
    <property type="term" value="P:DNA recombination"/>
    <property type="evidence" value="ECO:0007669"/>
    <property type="project" value="UniProtKB-KW"/>
</dbReference>
<dbReference type="GO" id="GO:0003910">
    <property type="term" value="F:DNA ligase (ATP) activity"/>
    <property type="evidence" value="ECO:0007669"/>
    <property type="project" value="InterPro"/>
</dbReference>
<keyword evidence="3" id="KW-0132">Cell division</keyword>
<dbReference type="GO" id="GO:0003677">
    <property type="term" value="F:DNA binding"/>
    <property type="evidence" value="ECO:0007669"/>
    <property type="project" value="InterPro"/>
</dbReference>
<dbReference type="InterPro" id="IPR012340">
    <property type="entry name" value="NA-bd_OB-fold"/>
</dbReference>
<feature type="domain" description="DNA ligase ATP-dependent N-terminal" evidence="8">
    <location>
        <begin position="61"/>
        <end position="107"/>
    </location>
</feature>